<dbReference type="EMBL" id="BAAANS010000002">
    <property type="protein sequence ID" value="GAA2084525.1"/>
    <property type="molecule type" value="Genomic_DNA"/>
</dbReference>
<keyword evidence="2" id="KW-1185">Reference proteome</keyword>
<reference evidence="1 2" key="1">
    <citation type="journal article" date="2019" name="Int. J. Syst. Evol. Microbiol.">
        <title>The Global Catalogue of Microorganisms (GCM) 10K type strain sequencing project: providing services to taxonomists for standard genome sequencing and annotation.</title>
        <authorList>
            <consortium name="The Broad Institute Genomics Platform"/>
            <consortium name="The Broad Institute Genome Sequencing Center for Infectious Disease"/>
            <person name="Wu L."/>
            <person name="Ma J."/>
        </authorList>
    </citation>
    <scope>NUCLEOTIDE SEQUENCE [LARGE SCALE GENOMIC DNA]</scope>
    <source>
        <strain evidence="1 2">JCM 14559</strain>
    </source>
</reference>
<proteinExistence type="predicted"/>
<organism evidence="1 2">
    <name type="scientific">Kitasatospora saccharophila</name>
    <dbReference type="NCBI Taxonomy" id="407973"/>
    <lineage>
        <taxon>Bacteria</taxon>
        <taxon>Bacillati</taxon>
        <taxon>Actinomycetota</taxon>
        <taxon>Actinomycetes</taxon>
        <taxon>Kitasatosporales</taxon>
        <taxon>Streptomycetaceae</taxon>
        <taxon>Kitasatospora</taxon>
    </lineage>
</organism>
<protein>
    <submittedName>
        <fullName evidence="1">Uncharacterized protein</fullName>
    </submittedName>
</protein>
<accession>A0ABN2W799</accession>
<gene>
    <name evidence="1" type="ORF">GCM10009759_03640</name>
</gene>
<dbReference type="Proteomes" id="UP001500897">
    <property type="component" value="Unassembled WGS sequence"/>
</dbReference>
<name>A0ABN2W799_9ACTN</name>
<evidence type="ECO:0000313" key="1">
    <source>
        <dbReference type="EMBL" id="GAA2084525.1"/>
    </source>
</evidence>
<sequence>MSSTDDEAVKRKLGIPTWRNLSKDKVLKFAAAMPEMATEARIKLIEQFPTFKDLGKANIKAVKEAHESTVAANENSQNHFFQAAQDQRDALRTDLGRDDLTWDQREALHDRLDQNVRQVGDKDSENKQFLGTAMKAVVVAGAIVGSLGVAFVGGKVIGMSEGGSEGSQQD</sequence>
<evidence type="ECO:0000313" key="2">
    <source>
        <dbReference type="Proteomes" id="UP001500897"/>
    </source>
</evidence>
<dbReference type="RefSeq" id="WP_344549881.1">
    <property type="nucleotide sequence ID" value="NZ_BAAANS010000002.1"/>
</dbReference>
<comment type="caution">
    <text evidence="1">The sequence shown here is derived from an EMBL/GenBank/DDBJ whole genome shotgun (WGS) entry which is preliminary data.</text>
</comment>